<protein>
    <submittedName>
        <fullName evidence="1">Uncharacterized protein</fullName>
    </submittedName>
</protein>
<sequence length="348" mass="38203">MTTPAGEPYLVGPVPFKDVAGGSDEQHVVPPPEEYADIVSCMPSATMVGFPMRLYQGVWVMDAWLTGVLSIQRRFAPRPGDVLLASPPKCGTTWLKGLAFATMARATYPPSGDGHPLLRLTPHECVPFLEGMFSAGQEAKLEALPSPRLMNTHVHHSLLPPSVTDGPDCKVVYVCRDPKDMVVSLWHFCKSIMPPGSAARYSFSDLFERACEGETLNGPIWDNILGYWRASKDNPEKVLFLRYEEMLLDPTGAVRALARFLEVPFTAAEEAAGTPADIAKLCSIQSMKGIRANTTGASGQFKFPHEAFFRKGVAGDWKNHMTAEMARRLDDIVEEKLRGSGLTFTCLD</sequence>
<reference evidence="1" key="2">
    <citation type="submission" date="2025-09" db="UniProtKB">
        <authorList>
            <consortium name="EnsemblPlants"/>
        </authorList>
    </citation>
    <scope>IDENTIFICATION</scope>
</reference>
<keyword evidence="2" id="KW-1185">Reference proteome</keyword>
<evidence type="ECO:0000313" key="2">
    <source>
        <dbReference type="Proteomes" id="UP001732700"/>
    </source>
</evidence>
<dbReference type="Proteomes" id="UP001732700">
    <property type="component" value="Chromosome 2A"/>
</dbReference>
<reference evidence="1" key="1">
    <citation type="submission" date="2021-05" db="EMBL/GenBank/DDBJ databases">
        <authorList>
            <person name="Scholz U."/>
            <person name="Mascher M."/>
            <person name="Fiebig A."/>
        </authorList>
    </citation>
    <scope>NUCLEOTIDE SEQUENCE [LARGE SCALE GENOMIC DNA]</scope>
</reference>
<evidence type="ECO:0000313" key="1">
    <source>
        <dbReference type="EnsemblPlants" id="AVESA.00010b.r2.2AG0261040.1.CDS.1"/>
    </source>
</evidence>
<proteinExistence type="predicted"/>
<accession>A0ACD5UJ62</accession>
<dbReference type="EnsemblPlants" id="AVESA.00010b.r2.2AG0261040.1">
    <property type="protein sequence ID" value="AVESA.00010b.r2.2AG0261040.1.CDS.1"/>
    <property type="gene ID" value="AVESA.00010b.r2.2AG0261040"/>
</dbReference>
<organism evidence="1 2">
    <name type="scientific">Avena sativa</name>
    <name type="common">Oat</name>
    <dbReference type="NCBI Taxonomy" id="4498"/>
    <lineage>
        <taxon>Eukaryota</taxon>
        <taxon>Viridiplantae</taxon>
        <taxon>Streptophyta</taxon>
        <taxon>Embryophyta</taxon>
        <taxon>Tracheophyta</taxon>
        <taxon>Spermatophyta</taxon>
        <taxon>Magnoliopsida</taxon>
        <taxon>Liliopsida</taxon>
        <taxon>Poales</taxon>
        <taxon>Poaceae</taxon>
        <taxon>BOP clade</taxon>
        <taxon>Pooideae</taxon>
        <taxon>Poodae</taxon>
        <taxon>Poeae</taxon>
        <taxon>Poeae Chloroplast Group 1 (Aveneae type)</taxon>
        <taxon>Aveninae</taxon>
        <taxon>Avena</taxon>
    </lineage>
</organism>
<name>A0ACD5UJ62_AVESA</name>